<dbReference type="AlphaFoldDB" id="A0AAJ0M588"/>
<comment type="caution">
    <text evidence="2">The sequence shown here is derived from an EMBL/GenBank/DDBJ whole genome shotgun (WGS) entry which is preliminary data.</text>
</comment>
<evidence type="ECO:0000313" key="3">
    <source>
        <dbReference type="Proteomes" id="UP001273166"/>
    </source>
</evidence>
<reference evidence="2" key="2">
    <citation type="submission" date="2023-06" db="EMBL/GenBank/DDBJ databases">
        <authorList>
            <consortium name="Lawrence Berkeley National Laboratory"/>
            <person name="Mondo S.J."/>
            <person name="Hensen N."/>
            <person name="Bonometti L."/>
            <person name="Westerberg I."/>
            <person name="Brannstrom I.O."/>
            <person name="Guillou S."/>
            <person name="Cros-Aarteil S."/>
            <person name="Calhoun S."/>
            <person name="Haridas S."/>
            <person name="Kuo A."/>
            <person name="Pangilinan J."/>
            <person name="Riley R."/>
            <person name="Labutti K."/>
            <person name="Andreopoulos B."/>
            <person name="Lipzen A."/>
            <person name="Chen C."/>
            <person name="Yanf M."/>
            <person name="Daum C."/>
            <person name="Ng V."/>
            <person name="Clum A."/>
            <person name="Steindorff A."/>
            <person name="Ohm R."/>
            <person name="Martin F."/>
            <person name="Silar P."/>
            <person name="Natvig D."/>
            <person name="Lalanne C."/>
            <person name="Gautier V."/>
            <person name="Ament-Velasquez S.L."/>
            <person name="Kruys A."/>
            <person name="Hutchinson M.I."/>
            <person name="Powell A.J."/>
            <person name="Barry K."/>
            <person name="Miller A.N."/>
            <person name="Grigoriev I.V."/>
            <person name="Debuchy R."/>
            <person name="Gladieux P."/>
            <person name="Thoren M.H."/>
            <person name="Johannesson H."/>
        </authorList>
    </citation>
    <scope>NUCLEOTIDE SEQUENCE</scope>
    <source>
        <strain evidence="2">CBS 333.67</strain>
    </source>
</reference>
<dbReference type="GeneID" id="87890108"/>
<sequence length="303" mass="31282">MLNSVVVSLSLSLSLSLLLAGSSVAGPITRMRSQECGSSWASKFFHVFNVPVVPRPCVPEPQRFTISCLSTKFCASSFTLQNDIETSYDNTMTASSPLPRALLLVAVLVTAAANGNPIDMAAASPRGDTEITPCATFKCTRDTVCKVVDGQYAQCVPIIITAGVPCGNNTVCEAGESCCNPSCGLCVKPGMACTAHICPPGPSIPVTPPDDDNNNNNNNNNGTTTTPPTQCGSTQCKPGLECCNPSCGICVEPGKGCTKQLCPPKKGEPCGKTVCQAGLICCNASCGVCTAPGMACTQHACED</sequence>
<evidence type="ECO:0000256" key="1">
    <source>
        <dbReference type="SAM" id="SignalP"/>
    </source>
</evidence>
<protein>
    <submittedName>
        <fullName evidence="2">Uncharacterized protein</fullName>
    </submittedName>
</protein>
<dbReference type="RefSeq" id="XP_062725115.1">
    <property type="nucleotide sequence ID" value="XM_062871279.1"/>
</dbReference>
<keyword evidence="1" id="KW-0732">Signal</keyword>
<organism evidence="2 3">
    <name type="scientific">Chaetomium strumarium</name>
    <dbReference type="NCBI Taxonomy" id="1170767"/>
    <lineage>
        <taxon>Eukaryota</taxon>
        <taxon>Fungi</taxon>
        <taxon>Dikarya</taxon>
        <taxon>Ascomycota</taxon>
        <taxon>Pezizomycotina</taxon>
        <taxon>Sordariomycetes</taxon>
        <taxon>Sordariomycetidae</taxon>
        <taxon>Sordariales</taxon>
        <taxon>Chaetomiaceae</taxon>
        <taxon>Chaetomium</taxon>
    </lineage>
</organism>
<feature type="signal peptide" evidence="1">
    <location>
        <begin position="1"/>
        <end position="25"/>
    </location>
</feature>
<accession>A0AAJ0M588</accession>
<gene>
    <name evidence="2" type="ORF">B0T15DRAFT_754</name>
</gene>
<dbReference type="Proteomes" id="UP001273166">
    <property type="component" value="Unassembled WGS sequence"/>
</dbReference>
<keyword evidence="3" id="KW-1185">Reference proteome</keyword>
<evidence type="ECO:0000313" key="2">
    <source>
        <dbReference type="EMBL" id="KAK3309335.1"/>
    </source>
</evidence>
<name>A0AAJ0M588_9PEZI</name>
<proteinExistence type="predicted"/>
<feature type="chain" id="PRO_5042467678" evidence="1">
    <location>
        <begin position="26"/>
        <end position="303"/>
    </location>
</feature>
<dbReference type="EMBL" id="JAUDZG010000001">
    <property type="protein sequence ID" value="KAK3309335.1"/>
    <property type="molecule type" value="Genomic_DNA"/>
</dbReference>
<reference evidence="2" key="1">
    <citation type="journal article" date="2023" name="Mol. Phylogenet. Evol.">
        <title>Genome-scale phylogeny and comparative genomics of the fungal order Sordariales.</title>
        <authorList>
            <person name="Hensen N."/>
            <person name="Bonometti L."/>
            <person name="Westerberg I."/>
            <person name="Brannstrom I.O."/>
            <person name="Guillou S."/>
            <person name="Cros-Aarteil S."/>
            <person name="Calhoun S."/>
            <person name="Haridas S."/>
            <person name="Kuo A."/>
            <person name="Mondo S."/>
            <person name="Pangilinan J."/>
            <person name="Riley R."/>
            <person name="LaButti K."/>
            <person name="Andreopoulos B."/>
            <person name="Lipzen A."/>
            <person name="Chen C."/>
            <person name="Yan M."/>
            <person name="Daum C."/>
            <person name="Ng V."/>
            <person name="Clum A."/>
            <person name="Steindorff A."/>
            <person name="Ohm R.A."/>
            <person name="Martin F."/>
            <person name="Silar P."/>
            <person name="Natvig D.O."/>
            <person name="Lalanne C."/>
            <person name="Gautier V."/>
            <person name="Ament-Velasquez S.L."/>
            <person name="Kruys A."/>
            <person name="Hutchinson M.I."/>
            <person name="Powell A.J."/>
            <person name="Barry K."/>
            <person name="Miller A.N."/>
            <person name="Grigoriev I.V."/>
            <person name="Debuchy R."/>
            <person name="Gladieux P."/>
            <person name="Hiltunen Thoren M."/>
            <person name="Johannesson H."/>
        </authorList>
    </citation>
    <scope>NUCLEOTIDE SEQUENCE</scope>
    <source>
        <strain evidence="2">CBS 333.67</strain>
    </source>
</reference>